<dbReference type="AlphaFoldDB" id="A0A016V1V3"/>
<protein>
    <submittedName>
        <fullName evidence="1">Uncharacterized protein</fullName>
    </submittedName>
</protein>
<sequence length="103" mass="11511">MRQCPLNTAFRRGSFFGACESREVGEVGVLVNMNLVMNIDSFEELTTQFGPLRLRGCGSMPSLVLTVIFDTGEELFIESCDSRRVQCDRISALVNTNLLMEIN</sequence>
<organism evidence="1 2">
    <name type="scientific">Ancylostoma ceylanicum</name>
    <dbReference type="NCBI Taxonomy" id="53326"/>
    <lineage>
        <taxon>Eukaryota</taxon>
        <taxon>Metazoa</taxon>
        <taxon>Ecdysozoa</taxon>
        <taxon>Nematoda</taxon>
        <taxon>Chromadorea</taxon>
        <taxon>Rhabditida</taxon>
        <taxon>Rhabditina</taxon>
        <taxon>Rhabditomorpha</taxon>
        <taxon>Strongyloidea</taxon>
        <taxon>Ancylostomatidae</taxon>
        <taxon>Ancylostomatinae</taxon>
        <taxon>Ancylostoma</taxon>
    </lineage>
</organism>
<proteinExistence type="predicted"/>
<evidence type="ECO:0000313" key="2">
    <source>
        <dbReference type="Proteomes" id="UP000024635"/>
    </source>
</evidence>
<gene>
    <name evidence="1" type="primary">Acey_s0020.g69</name>
    <name evidence="1" type="ORF">Y032_0020g69</name>
</gene>
<dbReference type="EMBL" id="JARK01001356">
    <property type="protein sequence ID" value="EYC21231.1"/>
    <property type="molecule type" value="Genomic_DNA"/>
</dbReference>
<keyword evidence="2" id="KW-1185">Reference proteome</keyword>
<accession>A0A016V1V3</accession>
<dbReference type="OrthoDB" id="407509at2759"/>
<name>A0A016V1V3_9BILA</name>
<comment type="caution">
    <text evidence="1">The sequence shown here is derived from an EMBL/GenBank/DDBJ whole genome shotgun (WGS) entry which is preliminary data.</text>
</comment>
<dbReference type="Proteomes" id="UP000024635">
    <property type="component" value="Unassembled WGS sequence"/>
</dbReference>
<evidence type="ECO:0000313" key="1">
    <source>
        <dbReference type="EMBL" id="EYC21231.1"/>
    </source>
</evidence>
<reference evidence="2" key="1">
    <citation type="journal article" date="2015" name="Nat. Genet.">
        <title>The genome and transcriptome of the zoonotic hookworm Ancylostoma ceylanicum identify infection-specific gene families.</title>
        <authorList>
            <person name="Schwarz E.M."/>
            <person name="Hu Y."/>
            <person name="Antoshechkin I."/>
            <person name="Miller M.M."/>
            <person name="Sternberg P.W."/>
            <person name="Aroian R.V."/>
        </authorList>
    </citation>
    <scope>NUCLEOTIDE SEQUENCE</scope>
    <source>
        <strain evidence="2">HY135</strain>
    </source>
</reference>